<evidence type="ECO:0000313" key="3">
    <source>
        <dbReference type="EMBL" id="CAG5128687.1"/>
    </source>
</evidence>
<dbReference type="Pfam" id="PF14497">
    <property type="entry name" value="GST_C_3"/>
    <property type="match status" value="1"/>
</dbReference>
<proteinExistence type="predicted"/>
<protein>
    <recommendedName>
        <fullName evidence="2">GST N-terminal domain-containing protein</fullName>
    </recommendedName>
</protein>
<dbReference type="InterPro" id="IPR004046">
    <property type="entry name" value="GST_C"/>
</dbReference>
<evidence type="ECO:0000313" key="4">
    <source>
        <dbReference type="Proteomes" id="UP000678393"/>
    </source>
</evidence>
<dbReference type="InterPro" id="IPR050213">
    <property type="entry name" value="GST_superfamily"/>
</dbReference>
<dbReference type="Proteomes" id="UP000678393">
    <property type="component" value="Unassembled WGS sequence"/>
</dbReference>
<reference evidence="3" key="1">
    <citation type="submission" date="2021-04" db="EMBL/GenBank/DDBJ databases">
        <authorList>
            <consortium name="Molecular Ecology Group"/>
        </authorList>
    </citation>
    <scope>NUCLEOTIDE SEQUENCE</scope>
</reference>
<evidence type="ECO:0000256" key="1">
    <source>
        <dbReference type="SAM" id="MobiDB-lite"/>
    </source>
</evidence>
<keyword evidence="4" id="KW-1185">Reference proteome</keyword>
<dbReference type="OrthoDB" id="414243at2759"/>
<feature type="region of interest" description="Disordered" evidence="1">
    <location>
        <begin position="1"/>
        <end position="28"/>
    </location>
</feature>
<dbReference type="EMBL" id="CAJHNH020003168">
    <property type="protein sequence ID" value="CAG5128687.1"/>
    <property type="molecule type" value="Genomic_DNA"/>
</dbReference>
<name>A0A8S3ZGX3_9EUPU</name>
<dbReference type="InterPro" id="IPR036249">
    <property type="entry name" value="Thioredoxin-like_sf"/>
</dbReference>
<dbReference type="InterPro" id="IPR004045">
    <property type="entry name" value="Glutathione_S-Trfase_N"/>
</dbReference>
<evidence type="ECO:0000259" key="2">
    <source>
        <dbReference type="PROSITE" id="PS50404"/>
    </source>
</evidence>
<dbReference type="Gene3D" id="3.40.30.10">
    <property type="entry name" value="Glutaredoxin"/>
    <property type="match status" value="1"/>
</dbReference>
<comment type="caution">
    <text evidence="3">The sequence shown here is derived from an EMBL/GenBank/DDBJ whole genome shotgun (WGS) entry which is preliminary data.</text>
</comment>
<dbReference type="GO" id="GO:0006749">
    <property type="term" value="P:glutathione metabolic process"/>
    <property type="evidence" value="ECO:0007669"/>
    <property type="project" value="TreeGrafter"/>
</dbReference>
<dbReference type="PANTHER" id="PTHR11571:SF150">
    <property type="entry name" value="GLUTATHIONE S-TRANSFERASE"/>
    <property type="match status" value="1"/>
</dbReference>
<dbReference type="SUPFAM" id="SSF47616">
    <property type="entry name" value="GST C-terminal domain-like"/>
    <property type="match status" value="1"/>
</dbReference>
<organism evidence="3 4">
    <name type="scientific">Candidula unifasciata</name>
    <dbReference type="NCBI Taxonomy" id="100452"/>
    <lineage>
        <taxon>Eukaryota</taxon>
        <taxon>Metazoa</taxon>
        <taxon>Spiralia</taxon>
        <taxon>Lophotrochozoa</taxon>
        <taxon>Mollusca</taxon>
        <taxon>Gastropoda</taxon>
        <taxon>Heterobranchia</taxon>
        <taxon>Euthyneura</taxon>
        <taxon>Panpulmonata</taxon>
        <taxon>Eupulmonata</taxon>
        <taxon>Stylommatophora</taxon>
        <taxon>Helicina</taxon>
        <taxon>Helicoidea</taxon>
        <taxon>Geomitridae</taxon>
        <taxon>Candidula</taxon>
    </lineage>
</organism>
<dbReference type="GO" id="GO:0004364">
    <property type="term" value="F:glutathione transferase activity"/>
    <property type="evidence" value="ECO:0007669"/>
    <property type="project" value="TreeGrafter"/>
</dbReference>
<dbReference type="Gene3D" id="1.20.1050.10">
    <property type="match status" value="1"/>
</dbReference>
<dbReference type="PANTHER" id="PTHR11571">
    <property type="entry name" value="GLUTATHIONE S-TRANSFERASE"/>
    <property type="match status" value="1"/>
</dbReference>
<dbReference type="InterPro" id="IPR036282">
    <property type="entry name" value="Glutathione-S-Trfase_C_sf"/>
</dbReference>
<sequence>MSHLKADIPQPRQGKAYDPSPPRHPSLTPQWRWAQKNVVDVRFIQRTMLLGFSKFKILSRTKKGRAELIRLLLTYADIPFDDHLLRDLDWKCLMCKMPYGNLPVLWIDHNVYGEPSAIIRFLARHLGLLGNSETESLTAEAVLHQVQDLKESEVMQKAYEEMQELPDDNFEKLMKVLLPQHFTFWTNHVQSTPGPFILGSGISVADLAIYDFINQYKNYIPLHNLLIDYKDLHFLCTQVKLHPRLAQYIKRNDD</sequence>
<accession>A0A8S3ZGX3</accession>
<dbReference type="AlphaFoldDB" id="A0A8S3ZGX3"/>
<dbReference type="InterPro" id="IPR040079">
    <property type="entry name" value="Glutathione_S-Trfase"/>
</dbReference>
<dbReference type="CDD" id="cd03039">
    <property type="entry name" value="GST_N_Sigma_like"/>
    <property type="match status" value="1"/>
</dbReference>
<dbReference type="SFLD" id="SFLDS00019">
    <property type="entry name" value="Glutathione_Transferase_(cytos"/>
    <property type="match status" value="1"/>
</dbReference>
<dbReference type="PROSITE" id="PS50404">
    <property type="entry name" value="GST_NTER"/>
    <property type="match status" value="1"/>
</dbReference>
<dbReference type="SUPFAM" id="SSF52833">
    <property type="entry name" value="Thioredoxin-like"/>
    <property type="match status" value="1"/>
</dbReference>
<gene>
    <name evidence="3" type="ORF">CUNI_LOCUS14245</name>
</gene>
<feature type="domain" description="GST N-terminal" evidence="2">
    <location>
        <begin position="53"/>
        <end position="130"/>
    </location>
</feature>